<dbReference type="PANTHER" id="PTHR43411">
    <property type="entry name" value="ADENYLOSUCCINATE LYASE"/>
    <property type="match status" value="1"/>
</dbReference>
<protein>
    <submittedName>
        <fullName evidence="1">L-Aspartase-like family protein</fullName>
    </submittedName>
</protein>
<keyword evidence="2" id="KW-1185">Reference proteome</keyword>
<organism evidence="1 2">
    <name type="scientific">Artemisia annua</name>
    <name type="common">Sweet wormwood</name>
    <dbReference type="NCBI Taxonomy" id="35608"/>
    <lineage>
        <taxon>Eukaryota</taxon>
        <taxon>Viridiplantae</taxon>
        <taxon>Streptophyta</taxon>
        <taxon>Embryophyta</taxon>
        <taxon>Tracheophyta</taxon>
        <taxon>Spermatophyta</taxon>
        <taxon>Magnoliopsida</taxon>
        <taxon>eudicotyledons</taxon>
        <taxon>Gunneridae</taxon>
        <taxon>Pentapetalae</taxon>
        <taxon>asterids</taxon>
        <taxon>campanulids</taxon>
        <taxon>Asterales</taxon>
        <taxon>Asteraceae</taxon>
        <taxon>Asteroideae</taxon>
        <taxon>Anthemideae</taxon>
        <taxon>Artemisiinae</taxon>
        <taxon>Artemisia</taxon>
    </lineage>
</organism>
<reference evidence="1 2" key="1">
    <citation type="journal article" date="2018" name="Mol. Plant">
        <title>The genome of Artemisia annua provides insight into the evolution of Asteraceae family and artemisinin biosynthesis.</title>
        <authorList>
            <person name="Shen Q."/>
            <person name="Zhang L."/>
            <person name="Liao Z."/>
            <person name="Wang S."/>
            <person name="Yan T."/>
            <person name="Shi P."/>
            <person name="Liu M."/>
            <person name="Fu X."/>
            <person name="Pan Q."/>
            <person name="Wang Y."/>
            <person name="Lv Z."/>
            <person name="Lu X."/>
            <person name="Zhang F."/>
            <person name="Jiang W."/>
            <person name="Ma Y."/>
            <person name="Chen M."/>
            <person name="Hao X."/>
            <person name="Li L."/>
            <person name="Tang Y."/>
            <person name="Lv G."/>
            <person name="Zhou Y."/>
            <person name="Sun X."/>
            <person name="Brodelius P.E."/>
            <person name="Rose J.K.C."/>
            <person name="Tang K."/>
        </authorList>
    </citation>
    <scope>NUCLEOTIDE SEQUENCE [LARGE SCALE GENOMIC DNA]</scope>
    <source>
        <strain evidence="2">cv. Huhao1</strain>
        <tissue evidence="1">Leaf</tissue>
    </source>
</reference>
<sequence length="71" mass="7828">MKVGENGSVTLPYKLNQVDFDNSEGIFGTSSAIQDHLSMTLPISLPQKDEENRVFWNKFAGSQAERADPAV</sequence>
<dbReference type="AlphaFoldDB" id="A0A2U1MDY8"/>
<dbReference type="PANTHER" id="PTHR43411:SF1">
    <property type="entry name" value="ADENYLOSUCCINATE LYASE"/>
    <property type="match status" value="1"/>
</dbReference>
<comment type="caution">
    <text evidence="1">The sequence shown here is derived from an EMBL/GenBank/DDBJ whole genome shotgun (WGS) entry which is preliminary data.</text>
</comment>
<proteinExistence type="predicted"/>
<evidence type="ECO:0000313" key="2">
    <source>
        <dbReference type="Proteomes" id="UP000245207"/>
    </source>
</evidence>
<dbReference type="Gene3D" id="1.20.200.10">
    <property type="entry name" value="Fumarase/aspartase (Central domain)"/>
    <property type="match status" value="1"/>
</dbReference>
<accession>A0A2U1MDY8</accession>
<name>A0A2U1MDY8_ARTAN</name>
<evidence type="ECO:0000313" key="1">
    <source>
        <dbReference type="EMBL" id="PWA59447.1"/>
    </source>
</evidence>
<gene>
    <name evidence="1" type="ORF">CTI12_AA389280</name>
</gene>
<dbReference type="EMBL" id="PKPP01005621">
    <property type="protein sequence ID" value="PWA59447.1"/>
    <property type="molecule type" value="Genomic_DNA"/>
</dbReference>
<dbReference type="Proteomes" id="UP000245207">
    <property type="component" value="Unassembled WGS sequence"/>
</dbReference>
<dbReference type="InterPro" id="IPR047136">
    <property type="entry name" value="PurB_bact"/>
</dbReference>